<dbReference type="PANTHER" id="PTHR43190">
    <property type="entry name" value="N-ACETYL-D-GLUCOSAMINE KINASE"/>
    <property type="match status" value="1"/>
</dbReference>
<dbReference type="Pfam" id="PF01869">
    <property type="entry name" value="BcrAD_BadFG"/>
    <property type="match status" value="1"/>
</dbReference>
<comment type="caution">
    <text evidence="2">The sequence shown here is derived from an EMBL/GenBank/DDBJ whole genome shotgun (WGS) entry which is preliminary data.</text>
</comment>
<evidence type="ECO:0000313" key="2">
    <source>
        <dbReference type="EMBL" id="SMD31303.1"/>
    </source>
</evidence>
<accession>A0A8G2L7P1</accession>
<keyword evidence="2" id="KW-0418">Kinase</keyword>
<organism evidence="2 3">
    <name type="scientific">Picrophilus torridus (strain ATCC 700027 / DSM 9790 / JCM 10055 / NBRC 100828 / KAW 2/3)</name>
    <dbReference type="NCBI Taxonomy" id="1122961"/>
    <lineage>
        <taxon>Archaea</taxon>
        <taxon>Methanobacteriati</taxon>
        <taxon>Thermoplasmatota</taxon>
        <taxon>Thermoplasmata</taxon>
        <taxon>Thermoplasmatales</taxon>
        <taxon>Picrophilaceae</taxon>
        <taxon>Picrophilus</taxon>
    </lineage>
</organism>
<dbReference type="GO" id="GO:0016301">
    <property type="term" value="F:kinase activity"/>
    <property type="evidence" value="ECO:0007669"/>
    <property type="project" value="UniProtKB-KW"/>
</dbReference>
<dbReference type="InterPro" id="IPR002731">
    <property type="entry name" value="ATPase_BadF"/>
</dbReference>
<dbReference type="RefSeq" id="WP_084273010.1">
    <property type="nucleotide sequence ID" value="NZ_FWYE01000003.1"/>
</dbReference>
<name>A0A8G2L7P1_PICTO</name>
<dbReference type="EMBL" id="FWYE01000003">
    <property type="protein sequence ID" value="SMD31303.1"/>
    <property type="molecule type" value="Genomic_DNA"/>
</dbReference>
<sequence>MLLSVDGGATKTFAVVYDDLNKKVAGIGVSGPSNVRSVSEDVSKKNILKAMENALNMAGNPEINNSFFGIAGYGDSKYHSEMLNRIVSSISQNYIIENDGNAGTFLVTLGNDGVVTAIGTGSVGSYIINGVNHRIGGWSYLTDDCGSAYWISRKAIQLAEKSHDGLIDKTTLIDLIEEITGLGLRDAVAELENNFNKRFFASIAARVDELSYKDKIALNVLDLAYNEIELMLLGMSRHFNGKFIIGSVGGVMRSKHIRERLYKRFPGIKIFFGYHVAAGGILKMLSLKNGIDEILRDKIISEIDQKLVLLSDAEKEFLFI</sequence>
<dbReference type="InterPro" id="IPR043129">
    <property type="entry name" value="ATPase_NBD"/>
</dbReference>
<gene>
    <name evidence="2" type="ORF">SAMN02745355_1231</name>
</gene>
<dbReference type="SUPFAM" id="SSF53067">
    <property type="entry name" value="Actin-like ATPase domain"/>
    <property type="match status" value="2"/>
</dbReference>
<evidence type="ECO:0000259" key="1">
    <source>
        <dbReference type="Pfam" id="PF01869"/>
    </source>
</evidence>
<dbReference type="Proteomes" id="UP000192315">
    <property type="component" value="Unassembled WGS sequence"/>
</dbReference>
<proteinExistence type="predicted"/>
<evidence type="ECO:0000313" key="3">
    <source>
        <dbReference type="Proteomes" id="UP000192315"/>
    </source>
</evidence>
<dbReference type="AlphaFoldDB" id="A0A8G2L7P1"/>
<dbReference type="Gene3D" id="3.30.420.40">
    <property type="match status" value="2"/>
</dbReference>
<protein>
    <submittedName>
        <fullName evidence="2">Hexokinase</fullName>
    </submittedName>
</protein>
<reference evidence="2 3" key="1">
    <citation type="submission" date="2017-04" db="EMBL/GenBank/DDBJ databases">
        <authorList>
            <person name="Varghese N."/>
            <person name="Submissions S."/>
        </authorList>
    </citation>
    <scope>NUCLEOTIDE SEQUENCE [LARGE SCALE GENOMIC DNA]</scope>
    <source>
        <strain evidence="2 3">DSM 9789</strain>
    </source>
</reference>
<feature type="domain" description="ATPase BadF/BadG/BcrA/BcrD type" evidence="1">
    <location>
        <begin position="5"/>
        <end position="263"/>
    </location>
</feature>
<dbReference type="PANTHER" id="PTHR43190:SF3">
    <property type="entry name" value="N-ACETYL-D-GLUCOSAMINE KINASE"/>
    <property type="match status" value="1"/>
</dbReference>
<dbReference type="InterPro" id="IPR052519">
    <property type="entry name" value="Euk-type_GlcNAc_Kinase"/>
</dbReference>
<keyword evidence="3" id="KW-1185">Reference proteome</keyword>
<keyword evidence="2" id="KW-0808">Transferase</keyword>